<evidence type="ECO:0000313" key="1">
    <source>
        <dbReference type="EMBL" id="CAG8547510.1"/>
    </source>
</evidence>
<comment type="caution">
    <text evidence="1">The sequence shown here is derived from an EMBL/GenBank/DDBJ whole genome shotgun (WGS) entry which is preliminary data.</text>
</comment>
<gene>
    <name evidence="1" type="ORF">RPERSI_LOCUS3818</name>
</gene>
<accession>A0ACA9LT13</accession>
<protein>
    <submittedName>
        <fullName evidence="1">1841_t:CDS:1</fullName>
    </submittedName>
</protein>
<reference evidence="1" key="1">
    <citation type="submission" date="2021-06" db="EMBL/GenBank/DDBJ databases">
        <authorList>
            <person name="Kallberg Y."/>
            <person name="Tangrot J."/>
            <person name="Rosling A."/>
        </authorList>
    </citation>
    <scope>NUCLEOTIDE SEQUENCE</scope>
    <source>
        <strain evidence="1">MA461A</strain>
    </source>
</reference>
<sequence>MTTFLTVLRIAQPTNAEASIFYVVNSETGTSYTVNAEVSILYTVMIDQVANIESSTSYAFTAEAITSDATNTLCKNAVYDEATTEKVNSIGEMQHDFSLLKLGYTFPLWDDVKAFFKTYDIDLLDVSLEENMYLRRISTLMLTATDNKTSIGDEALNDIEFYTKNGNLSITIQCQLLRAKYPDATFLDMDLTNAIQYYKVKSKDLKNDASQLLLYLTEKRSEESGWSVEFDEILPAVDHIFLEYLTLQILSIERIEMAQCLYFDTTLVDLTVIRLDNENENISDDLQKIKKKEIDQENVIFANSDASEAQQGQKTPLISKPFTVSCSIAISNRSAAARHSKFGEIWGLAQQAVQLAVECDDNDMKLWLKCFINQKKYLLIQNEEPKNSDNSKNSEKENNSAIKNPAITKHRGRPATKRFKAATEKPRRQPYTYRNCGKTRHNSAKCQKKVG</sequence>
<dbReference type="Proteomes" id="UP000789920">
    <property type="component" value="Unassembled WGS sequence"/>
</dbReference>
<organism evidence="1 2">
    <name type="scientific">Racocetra persica</name>
    <dbReference type="NCBI Taxonomy" id="160502"/>
    <lineage>
        <taxon>Eukaryota</taxon>
        <taxon>Fungi</taxon>
        <taxon>Fungi incertae sedis</taxon>
        <taxon>Mucoromycota</taxon>
        <taxon>Glomeromycotina</taxon>
        <taxon>Glomeromycetes</taxon>
        <taxon>Diversisporales</taxon>
        <taxon>Gigasporaceae</taxon>
        <taxon>Racocetra</taxon>
    </lineage>
</organism>
<dbReference type="EMBL" id="CAJVQC010004971">
    <property type="protein sequence ID" value="CAG8547510.1"/>
    <property type="molecule type" value="Genomic_DNA"/>
</dbReference>
<proteinExistence type="predicted"/>
<keyword evidence="2" id="KW-1185">Reference proteome</keyword>
<name>A0ACA9LT13_9GLOM</name>
<evidence type="ECO:0000313" key="2">
    <source>
        <dbReference type="Proteomes" id="UP000789920"/>
    </source>
</evidence>